<dbReference type="InterPro" id="IPR029151">
    <property type="entry name" value="Sensor-like_sf"/>
</dbReference>
<dbReference type="PROSITE" id="PS50111">
    <property type="entry name" value="CHEMOTAXIS_TRANSDUC_2"/>
    <property type="match status" value="1"/>
</dbReference>
<feature type="transmembrane region" description="Helical" evidence="11">
    <location>
        <begin position="12"/>
        <end position="32"/>
    </location>
</feature>
<evidence type="ECO:0000313" key="16">
    <source>
        <dbReference type="Proteomes" id="UP000007844"/>
    </source>
</evidence>
<proteinExistence type="inferred from homology"/>
<dbReference type="eggNOG" id="COG0840">
    <property type="taxonomic scope" value="Bacteria"/>
</dbReference>
<dbReference type="Pfam" id="PF17201">
    <property type="entry name" value="Cache_3-Cache_2"/>
    <property type="match status" value="1"/>
</dbReference>
<dbReference type="Gene3D" id="1.10.287.950">
    <property type="entry name" value="Methyl-accepting chemotaxis protein"/>
    <property type="match status" value="1"/>
</dbReference>
<comment type="similarity">
    <text evidence="9">Belongs to the methyl-accepting chemotaxis (MCP) protein family.</text>
</comment>
<dbReference type="AlphaFoldDB" id="F3Z371"/>
<dbReference type="InterPro" id="IPR004090">
    <property type="entry name" value="Chemotax_Me-accpt_rcpt"/>
</dbReference>
<feature type="domain" description="Methyl-accepting transducer" evidence="12">
    <location>
        <begin position="532"/>
        <end position="768"/>
    </location>
</feature>
<evidence type="ECO:0000256" key="11">
    <source>
        <dbReference type="SAM" id="Phobius"/>
    </source>
</evidence>
<keyword evidence="6" id="KW-0067">ATP-binding</keyword>
<dbReference type="InterPro" id="IPR033462">
    <property type="entry name" value="Cache_3-Cache_2"/>
</dbReference>
<evidence type="ECO:0000256" key="4">
    <source>
        <dbReference type="ARBA" id="ARBA00022741"/>
    </source>
</evidence>
<dbReference type="SMART" id="SM00304">
    <property type="entry name" value="HAMP"/>
    <property type="match status" value="1"/>
</dbReference>
<keyword evidence="11" id="KW-0472">Membrane</keyword>
<dbReference type="GO" id="GO:0016301">
    <property type="term" value="F:kinase activity"/>
    <property type="evidence" value="ECO:0007669"/>
    <property type="project" value="UniProtKB-KW"/>
</dbReference>
<keyword evidence="11" id="KW-1133">Transmembrane helix</keyword>
<evidence type="ECO:0000256" key="3">
    <source>
        <dbReference type="ARBA" id="ARBA00022679"/>
    </source>
</evidence>
<dbReference type="PANTHER" id="PTHR32089">
    <property type="entry name" value="METHYL-ACCEPTING CHEMOTAXIS PROTEIN MCPB"/>
    <property type="match status" value="1"/>
</dbReference>
<dbReference type="CDD" id="cd06225">
    <property type="entry name" value="HAMP"/>
    <property type="match status" value="1"/>
</dbReference>
<keyword evidence="16" id="KW-1185">Reference proteome</keyword>
<dbReference type="Pfam" id="PF00989">
    <property type="entry name" value="PAS"/>
    <property type="match status" value="1"/>
</dbReference>
<dbReference type="Pfam" id="PF00672">
    <property type="entry name" value="HAMP"/>
    <property type="match status" value="1"/>
</dbReference>
<dbReference type="Gene3D" id="3.30.450.20">
    <property type="entry name" value="PAS domain"/>
    <property type="match status" value="2"/>
</dbReference>
<keyword evidence="7" id="KW-0902">Two-component regulatory system</keyword>
<dbReference type="SUPFAM" id="SSF58104">
    <property type="entry name" value="Methyl-accepting chemotaxis protein (MCP) signaling domain"/>
    <property type="match status" value="1"/>
</dbReference>
<dbReference type="InterPro" id="IPR003660">
    <property type="entry name" value="HAMP_dom"/>
</dbReference>
<evidence type="ECO:0000259" key="13">
    <source>
        <dbReference type="PROSITE" id="PS50113"/>
    </source>
</evidence>
<evidence type="ECO:0000256" key="5">
    <source>
        <dbReference type="ARBA" id="ARBA00022777"/>
    </source>
</evidence>
<dbReference type="CDD" id="cd12912">
    <property type="entry name" value="PDC2_MCP_like"/>
    <property type="match status" value="1"/>
</dbReference>
<keyword evidence="2" id="KW-0597">Phosphoprotein</keyword>
<dbReference type="HOGENOM" id="CLU_000445_107_19_7"/>
<organism evidence="15 16">
    <name type="scientific">Desulfocurvibacter africanus subsp. africanus str. Walvis Bay</name>
    <dbReference type="NCBI Taxonomy" id="690850"/>
    <lineage>
        <taxon>Bacteria</taxon>
        <taxon>Pseudomonadati</taxon>
        <taxon>Thermodesulfobacteriota</taxon>
        <taxon>Desulfovibrionia</taxon>
        <taxon>Desulfovibrionales</taxon>
        <taxon>Desulfovibrionaceae</taxon>
        <taxon>Desulfocurvibacter</taxon>
    </lineage>
</organism>
<dbReference type="InterPro" id="IPR004089">
    <property type="entry name" value="MCPsignal_dom"/>
</dbReference>
<dbReference type="GO" id="GO:0004888">
    <property type="term" value="F:transmembrane signaling receptor activity"/>
    <property type="evidence" value="ECO:0007669"/>
    <property type="project" value="InterPro"/>
</dbReference>
<dbReference type="RefSeq" id="WP_014260064.1">
    <property type="nucleotide sequence ID" value="NC_016629.1"/>
</dbReference>
<evidence type="ECO:0000256" key="2">
    <source>
        <dbReference type="ARBA" id="ARBA00022553"/>
    </source>
</evidence>
<dbReference type="EMBL" id="CP003221">
    <property type="protein sequence ID" value="EGJ50315.1"/>
    <property type="molecule type" value="Genomic_DNA"/>
</dbReference>
<accession>F3Z371</accession>
<evidence type="ECO:0000256" key="7">
    <source>
        <dbReference type="ARBA" id="ARBA00023012"/>
    </source>
</evidence>
<dbReference type="PANTHER" id="PTHR32089:SF112">
    <property type="entry name" value="LYSOZYME-LIKE PROTEIN-RELATED"/>
    <property type="match status" value="1"/>
</dbReference>
<comment type="subcellular location">
    <subcellularLocation>
        <location evidence="1">Membrane</location>
    </subcellularLocation>
</comment>
<dbReference type="PRINTS" id="PR00260">
    <property type="entry name" value="CHEMTRNSDUCR"/>
</dbReference>
<sequence>MPKALSFNTKLLLSTIGVVIVSIIILTSVNLWQSNQSLTNLGLSTIGAVGDTLYRDIEIQHQLTQEKVHADLATLERELSNIGLLFINKRQAQTMTIVNQVTQAQETAEVPSMFVGGNRIDDHHLVDRVQQMAGGTATVFQVLPGKLLRISTNVRKTNGDRAVGTYIPESSPVYQAVMRGETYLGRAFVVNAWYVTAYKPIKDIQGEIAAVLYVGRPIMNPQNRKLIIEASMGGKGQAFVYNTQGEILLHPDESMVGKRIEDQSFGDRLLSVTNGYVDYDSEGQHTLAYARYFEPWDWNIVVGITDDDLLSKARQRIYIVSAVAATALLGLAALLAMGVVRTVAKPLHRLEAYTREVATGNFNATIDYSGRDAIGETIEAVRTMVADMKHKLGYARGILDGMTTPCLVVDTSERITFINKECLAMLQLDGPPERHHGELMSQVFYNDPTRQTVVGKSMKTGEITRNLDVQIKGHKGGLVHVLANIAPLADLDGKIIGGFCIYVDLTTIKEHETQIHQQNERIAQVAREADHISEIVSSAAEELSAQVEQASRGSEIQSSRAGETATAMEQMNASVLEVAKSASNAAESADQAKEKAAAGEAKVRQVIAAISEVDRQAATLQQYMSELGQRADGIGQIITVIEDIADQTNLLALNAAIEAARAGDAGRGFAVVADEVRKLAEKTMNATKEVASAIASIQQGASKSIEATRSATEAVGRSTRLAEESGQAMHEIVRIADATAGQVQSIATASEEQSAASEEINHAVEEINRISAETADGMSQSAKAVSDLAKQALELKRLIEGLNE</sequence>
<dbReference type="GO" id="GO:0000160">
    <property type="term" value="P:phosphorelay signal transduction system"/>
    <property type="evidence" value="ECO:0007669"/>
    <property type="project" value="UniProtKB-KW"/>
</dbReference>
<feature type="domain" description="PAC" evidence="13">
    <location>
        <begin position="465"/>
        <end position="517"/>
    </location>
</feature>
<evidence type="ECO:0000256" key="1">
    <source>
        <dbReference type="ARBA" id="ARBA00004370"/>
    </source>
</evidence>
<feature type="transmembrane region" description="Helical" evidence="11">
    <location>
        <begin position="317"/>
        <end position="340"/>
    </location>
</feature>
<feature type="domain" description="HAMP" evidence="14">
    <location>
        <begin position="341"/>
        <end position="393"/>
    </location>
</feature>
<dbReference type="SMART" id="SM00283">
    <property type="entry name" value="MA"/>
    <property type="match status" value="1"/>
</dbReference>
<evidence type="ECO:0000256" key="6">
    <source>
        <dbReference type="ARBA" id="ARBA00022840"/>
    </source>
</evidence>
<evidence type="ECO:0000256" key="8">
    <source>
        <dbReference type="ARBA" id="ARBA00023224"/>
    </source>
</evidence>
<gene>
    <name evidence="15" type="ORF">Desaf_1986</name>
</gene>
<evidence type="ECO:0000256" key="10">
    <source>
        <dbReference type="PROSITE-ProRule" id="PRU00284"/>
    </source>
</evidence>
<evidence type="ECO:0000259" key="14">
    <source>
        <dbReference type="PROSITE" id="PS50885"/>
    </source>
</evidence>
<keyword evidence="3" id="KW-0808">Transferase</keyword>
<dbReference type="FunFam" id="1.10.287.950:FF:000001">
    <property type="entry name" value="Methyl-accepting chemotaxis sensory transducer"/>
    <property type="match status" value="1"/>
</dbReference>
<dbReference type="PROSITE" id="PS50113">
    <property type="entry name" value="PAC"/>
    <property type="match status" value="1"/>
</dbReference>
<dbReference type="Proteomes" id="UP000007844">
    <property type="component" value="Chromosome"/>
</dbReference>
<dbReference type="GO" id="GO:0005524">
    <property type="term" value="F:ATP binding"/>
    <property type="evidence" value="ECO:0007669"/>
    <property type="project" value="UniProtKB-KW"/>
</dbReference>
<dbReference type="GO" id="GO:0016020">
    <property type="term" value="C:membrane"/>
    <property type="evidence" value="ECO:0007669"/>
    <property type="project" value="UniProtKB-SubCell"/>
</dbReference>
<dbReference type="InterPro" id="IPR035965">
    <property type="entry name" value="PAS-like_dom_sf"/>
</dbReference>
<evidence type="ECO:0000313" key="15">
    <source>
        <dbReference type="EMBL" id="EGJ50315.1"/>
    </source>
</evidence>
<dbReference type="Gene3D" id="6.10.340.10">
    <property type="match status" value="1"/>
</dbReference>
<protein>
    <submittedName>
        <fullName evidence="15">Methyl-accepting chemotaxis sensory transducer with Cache sensor</fullName>
    </submittedName>
</protein>
<evidence type="ECO:0000259" key="12">
    <source>
        <dbReference type="PROSITE" id="PS50111"/>
    </source>
</evidence>
<evidence type="ECO:0000256" key="9">
    <source>
        <dbReference type="ARBA" id="ARBA00029447"/>
    </source>
</evidence>
<keyword evidence="11" id="KW-0812">Transmembrane</keyword>
<reference evidence="15 16" key="1">
    <citation type="journal article" date="2011" name="J. Bacteriol.">
        <title>Genome sequence of the mercury-methylating and pleomorphic Desulfovibrio africanus Strain Walvis Bay.</title>
        <authorList>
            <person name="Brown S.D."/>
            <person name="Wall J.D."/>
            <person name="Kucken A.M."/>
            <person name="Gilmour C.C."/>
            <person name="Podar M."/>
            <person name="Brandt C.C."/>
            <person name="Teshima H."/>
            <person name="Detter J.C."/>
            <person name="Han C.S."/>
            <person name="Land M.L."/>
            <person name="Lucas S."/>
            <person name="Han J."/>
            <person name="Pennacchio L."/>
            <person name="Nolan M."/>
            <person name="Pitluck S."/>
            <person name="Woyke T."/>
            <person name="Goodwin L."/>
            <person name="Palumbo A.V."/>
            <person name="Elias D.A."/>
        </authorList>
    </citation>
    <scope>NUCLEOTIDE SEQUENCE [LARGE SCALE GENOMIC DNA]</scope>
    <source>
        <strain evidence="15 16">Walvis Bay</strain>
    </source>
</reference>
<dbReference type="InterPro" id="IPR013767">
    <property type="entry name" value="PAS_fold"/>
</dbReference>
<keyword evidence="5" id="KW-0418">Kinase</keyword>
<dbReference type="CDD" id="cd11386">
    <property type="entry name" value="MCP_signal"/>
    <property type="match status" value="1"/>
</dbReference>
<dbReference type="PROSITE" id="PS50885">
    <property type="entry name" value="HAMP"/>
    <property type="match status" value="1"/>
</dbReference>
<dbReference type="SUPFAM" id="SSF103190">
    <property type="entry name" value="Sensory domain-like"/>
    <property type="match status" value="1"/>
</dbReference>
<keyword evidence="8 10" id="KW-0807">Transducer</keyword>
<dbReference type="GO" id="GO:0006935">
    <property type="term" value="P:chemotaxis"/>
    <property type="evidence" value="ECO:0007669"/>
    <property type="project" value="InterPro"/>
</dbReference>
<dbReference type="InterPro" id="IPR000700">
    <property type="entry name" value="PAS-assoc_C"/>
</dbReference>
<name>F3Z371_DESAF</name>
<dbReference type="KEGG" id="daf:Desaf_1986"/>
<dbReference type="STRING" id="690850.Desaf_1986"/>
<keyword evidence="4" id="KW-0547">Nucleotide-binding</keyword>
<dbReference type="Pfam" id="PF00015">
    <property type="entry name" value="MCPsignal"/>
    <property type="match status" value="1"/>
</dbReference>
<dbReference type="SUPFAM" id="SSF55785">
    <property type="entry name" value="PYP-like sensor domain (PAS domain)"/>
    <property type="match status" value="1"/>
</dbReference>